<protein>
    <submittedName>
        <fullName evidence="1">Uncharacterized protein</fullName>
    </submittedName>
</protein>
<accession>A0A4U6X1C2</accession>
<dbReference type="EMBL" id="PJEX01000713">
    <property type="protein sequence ID" value="TKW48804.1"/>
    <property type="molecule type" value="Genomic_DNA"/>
</dbReference>
<sequence length="71" mass="7965">MEREAVAEEKKIGGVGDYGERDKPFAIARNADASAFVIDNQLFVRETRPDLTSRGLRHRNLRATKTSVYLG</sequence>
<evidence type="ECO:0000313" key="1">
    <source>
        <dbReference type="EMBL" id="TKW48804.1"/>
    </source>
</evidence>
<name>A0A4U6X1C2_9PEZI</name>
<gene>
    <name evidence="1" type="ORF">CTA1_13200</name>
</gene>
<keyword evidence="2" id="KW-1185">Reference proteome</keyword>
<proteinExistence type="predicted"/>
<dbReference type="AlphaFoldDB" id="A0A4U6X1C2"/>
<dbReference type="Proteomes" id="UP000310108">
    <property type="component" value="Unassembled WGS sequence"/>
</dbReference>
<organism evidence="1 2">
    <name type="scientific">Colletotrichum tanaceti</name>
    <dbReference type="NCBI Taxonomy" id="1306861"/>
    <lineage>
        <taxon>Eukaryota</taxon>
        <taxon>Fungi</taxon>
        <taxon>Dikarya</taxon>
        <taxon>Ascomycota</taxon>
        <taxon>Pezizomycotina</taxon>
        <taxon>Sordariomycetes</taxon>
        <taxon>Hypocreomycetidae</taxon>
        <taxon>Glomerellales</taxon>
        <taxon>Glomerellaceae</taxon>
        <taxon>Colletotrichum</taxon>
        <taxon>Colletotrichum destructivum species complex</taxon>
    </lineage>
</organism>
<reference evidence="1 2" key="1">
    <citation type="journal article" date="2019" name="PLoS ONE">
        <title>Comparative genome analysis indicates high evolutionary potential of pathogenicity genes in Colletotrichum tanaceti.</title>
        <authorList>
            <person name="Lelwala R.V."/>
            <person name="Korhonen P.K."/>
            <person name="Young N.D."/>
            <person name="Scott J.B."/>
            <person name="Ades P.A."/>
            <person name="Gasser R.B."/>
            <person name="Taylor P.W.J."/>
        </authorList>
    </citation>
    <scope>NUCLEOTIDE SEQUENCE [LARGE SCALE GENOMIC DNA]</scope>
    <source>
        <strain evidence="1">BRIP57314</strain>
    </source>
</reference>
<evidence type="ECO:0000313" key="2">
    <source>
        <dbReference type="Proteomes" id="UP000310108"/>
    </source>
</evidence>
<comment type="caution">
    <text evidence="1">The sequence shown here is derived from an EMBL/GenBank/DDBJ whole genome shotgun (WGS) entry which is preliminary data.</text>
</comment>